<proteinExistence type="predicted"/>
<dbReference type="AlphaFoldDB" id="A0A2S4VB86"/>
<protein>
    <submittedName>
        <fullName evidence="1">Uncharacterized protein</fullName>
    </submittedName>
</protein>
<gene>
    <name evidence="1" type="ORF">PSHT_10202</name>
</gene>
<reference evidence="2" key="3">
    <citation type="journal article" date="2018" name="Mol. Plant Microbe Interact.">
        <title>Genome sequence resources for the wheat stripe rust pathogen (Puccinia striiformis f. sp. tritici) and the barley stripe rust pathogen (Puccinia striiformis f. sp. hordei).</title>
        <authorList>
            <person name="Xia C."/>
            <person name="Wang M."/>
            <person name="Yin C."/>
            <person name="Cornejo O.E."/>
            <person name="Hulbert S.H."/>
            <person name="Chen X."/>
        </authorList>
    </citation>
    <scope>NUCLEOTIDE SEQUENCE [LARGE SCALE GENOMIC DNA]</scope>
    <source>
        <strain evidence="2">93TX-2</strain>
    </source>
</reference>
<sequence length="174" mass="19611">MDPGSNLMCLLKLQPPLDYNMTRVDYYMALISPRPLHTSERVDDQQLKKFKSCRLNRLSSDFRELELMIDIICDSACSQIEGWNLCLVNESSEGEYWEWCWNQSTVALSTAETLLQAIRKLSKKPVNCVLTSSATNTLAPCFVLENNTDGGVYDQNGRALTTVVDEQANPLAHS</sequence>
<dbReference type="VEuPathDB" id="FungiDB:PSTT_17036"/>
<reference evidence="1 2" key="1">
    <citation type="submission" date="2017-12" db="EMBL/GenBank/DDBJ databases">
        <title>Gene loss provides genomic basis for host adaptation in cereal stripe rust fungi.</title>
        <authorList>
            <person name="Xia C."/>
        </authorList>
    </citation>
    <scope>NUCLEOTIDE SEQUENCE [LARGE SCALE GENOMIC DNA]</scope>
    <source>
        <strain evidence="1 2">93TX-2</strain>
    </source>
</reference>
<accession>A0A2S4VB86</accession>
<evidence type="ECO:0000313" key="1">
    <source>
        <dbReference type="EMBL" id="POW06812.1"/>
    </source>
</evidence>
<reference evidence="2" key="2">
    <citation type="journal article" date="2018" name="BMC Genomics">
        <title>Genomic insights into host adaptation between the wheat stripe rust pathogen (Puccinia striiformis f. sp. tritici) and the barley stripe rust pathogen (Puccinia striiformis f. sp. hordei).</title>
        <authorList>
            <person name="Xia C."/>
            <person name="Wang M."/>
            <person name="Yin C."/>
            <person name="Cornejo O.E."/>
            <person name="Hulbert S.H."/>
            <person name="Chen X."/>
        </authorList>
    </citation>
    <scope>NUCLEOTIDE SEQUENCE [LARGE SCALE GENOMIC DNA]</scope>
    <source>
        <strain evidence="2">93TX-2</strain>
    </source>
</reference>
<dbReference type="Proteomes" id="UP000238274">
    <property type="component" value="Unassembled WGS sequence"/>
</dbReference>
<name>A0A2S4VB86_9BASI</name>
<evidence type="ECO:0000313" key="2">
    <source>
        <dbReference type="Proteomes" id="UP000238274"/>
    </source>
</evidence>
<comment type="caution">
    <text evidence="1">The sequence shown here is derived from an EMBL/GenBank/DDBJ whole genome shotgun (WGS) entry which is preliminary data.</text>
</comment>
<dbReference type="VEuPathDB" id="FungiDB:PSHT_10202"/>
<dbReference type="EMBL" id="PKSM01000154">
    <property type="protein sequence ID" value="POW06812.1"/>
    <property type="molecule type" value="Genomic_DNA"/>
</dbReference>
<organism evidence="1 2">
    <name type="scientific">Puccinia striiformis</name>
    <dbReference type="NCBI Taxonomy" id="27350"/>
    <lineage>
        <taxon>Eukaryota</taxon>
        <taxon>Fungi</taxon>
        <taxon>Dikarya</taxon>
        <taxon>Basidiomycota</taxon>
        <taxon>Pucciniomycotina</taxon>
        <taxon>Pucciniomycetes</taxon>
        <taxon>Pucciniales</taxon>
        <taxon>Pucciniaceae</taxon>
        <taxon>Puccinia</taxon>
    </lineage>
</organism>
<keyword evidence="2" id="KW-1185">Reference proteome</keyword>